<evidence type="ECO:0000256" key="2">
    <source>
        <dbReference type="ARBA" id="ARBA00023054"/>
    </source>
</evidence>
<dbReference type="EMBL" id="KV454406">
    <property type="protein sequence ID" value="ODQ68238.1"/>
    <property type="molecule type" value="Genomic_DNA"/>
</dbReference>
<comment type="similarity">
    <text evidence="1">Belongs to the ADIP family.</text>
</comment>
<evidence type="ECO:0000256" key="1">
    <source>
        <dbReference type="ARBA" id="ARBA00009291"/>
    </source>
</evidence>
<name>A0A1E3PSI3_9ASCO</name>
<feature type="coiled-coil region" evidence="3">
    <location>
        <begin position="55"/>
        <end position="138"/>
    </location>
</feature>
<protein>
    <recommendedName>
        <fullName evidence="7">Afadin and alpha-actinin-binding-domain-containing protein</fullName>
    </recommendedName>
</protein>
<dbReference type="InterPro" id="IPR021622">
    <property type="entry name" value="Afadin/alpha-actinin-bd"/>
</dbReference>
<organism evidence="5 6">
    <name type="scientific">Nadsonia fulvescens var. elongata DSM 6958</name>
    <dbReference type="NCBI Taxonomy" id="857566"/>
    <lineage>
        <taxon>Eukaryota</taxon>
        <taxon>Fungi</taxon>
        <taxon>Dikarya</taxon>
        <taxon>Ascomycota</taxon>
        <taxon>Saccharomycotina</taxon>
        <taxon>Dipodascomycetes</taxon>
        <taxon>Dipodascales</taxon>
        <taxon>Dipodascales incertae sedis</taxon>
        <taxon>Nadsonia</taxon>
    </lineage>
</organism>
<dbReference type="Pfam" id="PF11559">
    <property type="entry name" value="ADIP"/>
    <property type="match status" value="1"/>
</dbReference>
<dbReference type="STRING" id="857566.A0A1E3PSI3"/>
<keyword evidence="2 3" id="KW-0175">Coiled coil</keyword>
<evidence type="ECO:0000313" key="6">
    <source>
        <dbReference type="Proteomes" id="UP000095009"/>
    </source>
</evidence>
<dbReference type="Proteomes" id="UP000095009">
    <property type="component" value="Unassembled WGS sequence"/>
</dbReference>
<accession>A0A1E3PSI3</accession>
<dbReference type="AlphaFoldDB" id="A0A1E3PSI3"/>
<feature type="compositionally biased region" description="Basic and acidic residues" evidence="4">
    <location>
        <begin position="362"/>
        <end position="373"/>
    </location>
</feature>
<evidence type="ECO:0008006" key="7">
    <source>
        <dbReference type="Google" id="ProtNLM"/>
    </source>
</evidence>
<sequence>MSESIINAGNYVNRQLLAKGYLRDEETIEFIGDCSSDEGNTRRIINIIYALLQSNDSLSATVSSQSRQILELQRELSKSFSEKQGLEKAVDDLERQVSTLEGNAISKDIEIRKLGIKARSAKEDAQRWKIEVDKVRERACVEIRKRDWAVEKMRGTLKNPTRKSIAMPLSVASLAPNREETYKKNETTIKKRVENDKLDQQEDVKSLIHLYKTVSSENSRLISLVQTTIVCIYKLKSPFLTLKNSSELEETDLDGLISQAHADLKTTDGIADSTAALSLSLPVTSLELSRDMKLGLQEIWDLLHSEEFAMLSMEGIRRKEKEITNLKDQLATMTAQWQKAIQTMEQWDTYRTIKKSGSDGSQKLRDRFTKKPDLGAPKRAKLT</sequence>
<evidence type="ECO:0000256" key="4">
    <source>
        <dbReference type="SAM" id="MobiDB-lite"/>
    </source>
</evidence>
<proteinExistence type="inferred from homology"/>
<feature type="region of interest" description="Disordered" evidence="4">
    <location>
        <begin position="354"/>
        <end position="383"/>
    </location>
</feature>
<keyword evidence="6" id="KW-1185">Reference proteome</keyword>
<dbReference type="OrthoDB" id="312015at2759"/>
<evidence type="ECO:0000256" key="3">
    <source>
        <dbReference type="SAM" id="Coils"/>
    </source>
</evidence>
<reference evidence="5 6" key="1">
    <citation type="journal article" date="2016" name="Proc. Natl. Acad. Sci. U.S.A.">
        <title>Comparative genomics of biotechnologically important yeasts.</title>
        <authorList>
            <person name="Riley R."/>
            <person name="Haridas S."/>
            <person name="Wolfe K.H."/>
            <person name="Lopes M.R."/>
            <person name="Hittinger C.T."/>
            <person name="Goeker M."/>
            <person name="Salamov A.A."/>
            <person name="Wisecaver J.H."/>
            <person name="Long T.M."/>
            <person name="Calvey C.H."/>
            <person name="Aerts A.L."/>
            <person name="Barry K.W."/>
            <person name="Choi C."/>
            <person name="Clum A."/>
            <person name="Coughlan A.Y."/>
            <person name="Deshpande S."/>
            <person name="Douglass A.P."/>
            <person name="Hanson S.J."/>
            <person name="Klenk H.-P."/>
            <person name="LaButti K.M."/>
            <person name="Lapidus A."/>
            <person name="Lindquist E.A."/>
            <person name="Lipzen A.M."/>
            <person name="Meier-Kolthoff J.P."/>
            <person name="Ohm R.A."/>
            <person name="Otillar R.P."/>
            <person name="Pangilinan J.L."/>
            <person name="Peng Y."/>
            <person name="Rokas A."/>
            <person name="Rosa C.A."/>
            <person name="Scheuner C."/>
            <person name="Sibirny A.A."/>
            <person name="Slot J.C."/>
            <person name="Stielow J.B."/>
            <person name="Sun H."/>
            <person name="Kurtzman C.P."/>
            <person name="Blackwell M."/>
            <person name="Grigoriev I.V."/>
            <person name="Jeffries T.W."/>
        </authorList>
    </citation>
    <scope>NUCLEOTIDE SEQUENCE [LARGE SCALE GENOMIC DNA]</scope>
    <source>
        <strain evidence="5 6">DSM 6958</strain>
    </source>
</reference>
<gene>
    <name evidence="5" type="ORF">NADFUDRAFT_48889</name>
</gene>
<evidence type="ECO:0000313" key="5">
    <source>
        <dbReference type="EMBL" id="ODQ68238.1"/>
    </source>
</evidence>